<organism evidence="5 6">
    <name type="scientific">Dreissena polymorpha</name>
    <name type="common">Zebra mussel</name>
    <name type="synonym">Mytilus polymorpha</name>
    <dbReference type="NCBI Taxonomy" id="45954"/>
    <lineage>
        <taxon>Eukaryota</taxon>
        <taxon>Metazoa</taxon>
        <taxon>Spiralia</taxon>
        <taxon>Lophotrochozoa</taxon>
        <taxon>Mollusca</taxon>
        <taxon>Bivalvia</taxon>
        <taxon>Autobranchia</taxon>
        <taxon>Heteroconchia</taxon>
        <taxon>Euheterodonta</taxon>
        <taxon>Imparidentia</taxon>
        <taxon>Neoheterodontei</taxon>
        <taxon>Myida</taxon>
        <taxon>Dreissenoidea</taxon>
        <taxon>Dreissenidae</taxon>
        <taxon>Dreissena</taxon>
    </lineage>
</organism>
<dbReference type="InterPro" id="IPR008922">
    <property type="entry name" value="Di-copper_centre_dom_sf"/>
</dbReference>
<sequence length="563" mass="63786">MVTCFRTEDSFVKQDLDCNPALFVWTCKRSTRSKKISAMCSKGVVALIIWGVLFAVIESQPSCPSNVFQKPQEVLDCEQRAQNEPVNQTLASEGCMRTYFVKRVTANPLLPEDYAMLNEFAAKKFGKKPPVSGYRVRRDIRVLSVTERQKLFRAFNVLYKTGVLAQFGRLHGVQMLRKHHGASFLPWHRVFIAAVEEKLREIDPEVSLPYWDYTMDYYLPLPSDSVIWSSCFLGNGDGTVREGPFRNMYGGFNTLIARDIARNGTCPPRLINKDDIAELMDFCYFANITTGNTPIYYQQVNNLEVLHDGIHDWVGGDMGNGAQASYDPVFFMHHAFIDYIWEQFRWRQSSLMCRVNVEKDYREPGDYAVNNAPGHAPWEEMHGFEYLQNRDGLWRNWTTAVYGYEPAPKCPECGNSENLYCDMNVDPRRPEGVCVTKTKFFCVDTPLTDFDKDRPFEEPPGGGATVILGTLHKGLPGDGRTRFMSQEEGLAILRQHVGHVYPSQKPILHDVKAPQGYLPTLNMSLHEVVYVVSSADGQGALVKYKDIVKGLVTTVATILACVL</sequence>
<keyword evidence="6" id="KW-1185">Reference proteome</keyword>
<comment type="caution">
    <text evidence="5">The sequence shown here is derived from an EMBL/GenBank/DDBJ whole genome shotgun (WGS) entry which is preliminary data.</text>
</comment>
<evidence type="ECO:0000313" key="5">
    <source>
        <dbReference type="EMBL" id="KAH3823082.1"/>
    </source>
</evidence>
<dbReference type="Proteomes" id="UP000828390">
    <property type="component" value="Unassembled WGS sequence"/>
</dbReference>
<keyword evidence="1" id="KW-0479">Metal-binding</keyword>
<evidence type="ECO:0000313" key="6">
    <source>
        <dbReference type="Proteomes" id="UP000828390"/>
    </source>
</evidence>
<dbReference type="EMBL" id="JAIWYP010000005">
    <property type="protein sequence ID" value="KAH3823082.1"/>
    <property type="molecule type" value="Genomic_DNA"/>
</dbReference>
<dbReference type="InterPro" id="IPR002227">
    <property type="entry name" value="Tyrosinase_Cu-bd"/>
</dbReference>
<evidence type="ECO:0000256" key="3">
    <source>
        <dbReference type="SAM" id="Phobius"/>
    </source>
</evidence>
<dbReference type="PANTHER" id="PTHR11474">
    <property type="entry name" value="TYROSINASE FAMILY MEMBER"/>
    <property type="match status" value="1"/>
</dbReference>
<dbReference type="GO" id="GO:0016491">
    <property type="term" value="F:oxidoreductase activity"/>
    <property type="evidence" value="ECO:0007669"/>
    <property type="project" value="InterPro"/>
</dbReference>
<keyword evidence="3" id="KW-0472">Membrane</keyword>
<dbReference type="PRINTS" id="PR00092">
    <property type="entry name" value="TYROSINASE"/>
</dbReference>
<keyword evidence="3" id="KW-0812">Transmembrane</keyword>
<evidence type="ECO:0000259" key="4">
    <source>
        <dbReference type="PROSITE" id="PS00498"/>
    </source>
</evidence>
<gene>
    <name evidence="5" type="ORF">DPMN_124880</name>
</gene>
<dbReference type="AlphaFoldDB" id="A0A9D4H0B6"/>
<dbReference type="GO" id="GO:0046872">
    <property type="term" value="F:metal ion binding"/>
    <property type="evidence" value="ECO:0007669"/>
    <property type="project" value="UniProtKB-KW"/>
</dbReference>
<name>A0A9D4H0B6_DREPO</name>
<evidence type="ECO:0000256" key="1">
    <source>
        <dbReference type="ARBA" id="ARBA00022723"/>
    </source>
</evidence>
<protein>
    <recommendedName>
        <fullName evidence="4">Tyrosinase copper-binding domain-containing protein</fullName>
    </recommendedName>
</protein>
<proteinExistence type="predicted"/>
<evidence type="ECO:0000256" key="2">
    <source>
        <dbReference type="ARBA" id="ARBA00023008"/>
    </source>
</evidence>
<feature type="transmembrane region" description="Helical" evidence="3">
    <location>
        <begin position="36"/>
        <end position="57"/>
    </location>
</feature>
<dbReference type="InterPro" id="IPR050316">
    <property type="entry name" value="Tyrosinase/Hemocyanin"/>
</dbReference>
<accession>A0A9D4H0B6</accession>
<dbReference type="SUPFAM" id="SSF48056">
    <property type="entry name" value="Di-copper centre-containing domain"/>
    <property type="match status" value="1"/>
</dbReference>
<dbReference type="PROSITE" id="PS00498">
    <property type="entry name" value="TYROSINASE_2"/>
    <property type="match status" value="1"/>
</dbReference>
<dbReference type="Pfam" id="PF00264">
    <property type="entry name" value="Tyrosinase"/>
    <property type="match status" value="1"/>
</dbReference>
<dbReference type="Gene3D" id="1.10.1280.10">
    <property type="entry name" value="Di-copper center containing domain from catechol oxidase"/>
    <property type="match status" value="1"/>
</dbReference>
<reference evidence="5" key="1">
    <citation type="journal article" date="2019" name="bioRxiv">
        <title>The Genome of the Zebra Mussel, Dreissena polymorpha: A Resource for Invasive Species Research.</title>
        <authorList>
            <person name="McCartney M.A."/>
            <person name="Auch B."/>
            <person name="Kono T."/>
            <person name="Mallez S."/>
            <person name="Zhang Y."/>
            <person name="Obille A."/>
            <person name="Becker A."/>
            <person name="Abrahante J.E."/>
            <person name="Garbe J."/>
            <person name="Badalamenti J.P."/>
            <person name="Herman A."/>
            <person name="Mangelson H."/>
            <person name="Liachko I."/>
            <person name="Sullivan S."/>
            <person name="Sone E.D."/>
            <person name="Koren S."/>
            <person name="Silverstein K.A.T."/>
            <person name="Beckman K.B."/>
            <person name="Gohl D.M."/>
        </authorList>
    </citation>
    <scope>NUCLEOTIDE SEQUENCE</scope>
    <source>
        <strain evidence="5">Duluth1</strain>
        <tissue evidence="5">Whole animal</tissue>
    </source>
</reference>
<feature type="domain" description="Tyrosinase copper-binding" evidence="4">
    <location>
        <begin position="327"/>
        <end position="338"/>
    </location>
</feature>
<keyword evidence="2" id="KW-0186">Copper</keyword>
<reference evidence="5" key="2">
    <citation type="submission" date="2020-11" db="EMBL/GenBank/DDBJ databases">
        <authorList>
            <person name="McCartney M.A."/>
            <person name="Auch B."/>
            <person name="Kono T."/>
            <person name="Mallez S."/>
            <person name="Becker A."/>
            <person name="Gohl D.M."/>
            <person name="Silverstein K.A.T."/>
            <person name="Koren S."/>
            <person name="Bechman K.B."/>
            <person name="Herman A."/>
            <person name="Abrahante J.E."/>
            <person name="Garbe J."/>
        </authorList>
    </citation>
    <scope>NUCLEOTIDE SEQUENCE</scope>
    <source>
        <strain evidence="5">Duluth1</strain>
        <tissue evidence="5">Whole animal</tissue>
    </source>
</reference>
<dbReference type="PANTHER" id="PTHR11474:SF126">
    <property type="entry name" value="TYROSINASE-LIKE PROTEIN TYR-1-RELATED"/>
    <property type="match status" value="1"/>
</dbReference>
<keyword evidence="3" id="KW-1133">Transmembrane helix</keyword>